<gene>
    <name evidence="2" type="ORF">GSM42_00420</name>
</gene>
<accession>A0A6I4VLC0</accession>
<sequence length="109" mass="12789">MMHMIFHFGWDKMDQSSLLTLNWTGDIVLFLFLAPEFKTKKSPIVALTLAALLTTFINIQHWLYSFLEFGHHLTKRIRFPQLEYLRFVSTGEFLKNIDPLTILVLSCAR</sequence>
<comment type="caution">
    <text evidence="2">The sequence shown here is derived from an EMBL/GenBank/DDBJ whole genome shotgun (WGS) entry which is preliminary data.</text>
</comment>
<dbReference type="EMBL" id="WUUL01000001">
    <property type="protein sequence ID" value="MXQ52237.1"/>
    <property type="molecule type" value="Genomic_DNA"/>
</dbReference>
<keyword evidence="3" id="KW-1185">Reference proteome</keyword>
<dbReference type="InterPro" id="IPR004761">
    <property type="entry name" value="Spore_GerAB"/>
</dbReference>
<feature type="transmembrane region" description="Helical" evidence="1">
    <location>
        <begin position="20"/>
        <end position="37"/>
    </location>
</feature>
<proteinExistence type="predicted"/>
<dbReference type="Proteomes" id="UP000430692">
    <property type="component" value="Unassembled WGS sequence"/>
</dbReference>
<reference evidence="2 3" key="1">
    <citation type="submission" date="2019-12" db="EMBL/GenBank/DDBJ databases">
        <title>Whole-genome analyses of novel actinobacteria.</title>
        <authorList>
            <person name="Sahin N."/>
            <person name="Saygin H."/>
        </authorList>
    </citation>
    <scope>NUCLEOTIDE SEQUENCE [LARGE SCALE GENOMIC DNA]</scope>
    <source>
        <strain evidence="2 3">KC615</strain>
    </source>
</reference>
<protein>
    <submittedName>
        <fullName evidence="2">GerAB/ArcD/ProY family transporter</fullName>
    </submittedName>
</protein>
<name>A0A6I4VLC0_9BACL</name>
<dbReference type="GO" id="GO:0016020">
    <property type="term" value="C:membrane"/>
    <property type="evidence" value="ECO:0007669"/>
    <property type="project" value="InterPro"/>
</dbReference>
<organism evidence="2 3">
    <name type="scientific">Shimazuella alba</name>
    <dbReference type="NCBI Taxonomy" id="2690964"/>
    <lineage>
        <taxon>Bacteria</taxon>
        <taxon>Bacillati</taxon>
        <taxon>Bacillota</taxon>
        <taxon>Bacilli</taxon>
        <taxon>Bacillales</taxon>
        <taxon>Thermoactinomycetaceae</taxon>
        <taxon>Shimazuella</taxon>
    </lineage>
</organism>
<dbReference type="AlphaFoldDB" id="A0A6I4VLC0"/>
<keyword evidence="1" id="KW-0812">Transmembrane</keyword>
<dbReference type="GO" id="GO:0009847">
    <property type="term" value="P:spore germination"/>
    <property type="evidence" value="ECO:0007669"/>
    <property type="project" value="InterPro"/>
</dbReference>
<evidence type="ECO:0000256" key="1">
    <source>
        <dbReference type="SAM" id="Phobius"/>
    </source>
</evidence>
<keyword evidence="1" id="KW-1133">Transmembrane helix</keyword>
<evidence type="ECO:0000313" key="3">
    <source>
        <dbReference type="Proteomes" id="UP000430692"/>
    </source>
</evidence>
<keyword evidence="1" id="KW-0472">Membrane</keyword>
<feature type="transmembrane region" description="Helical" evidence="1">
    <location>
        <begin position="44"/>
        <end position="64"/>
    </location>
</feature>
<dbReference type="Pfam" id="PF03845">
    <property type="entry name" value="Spore_permease"/>
    <property type="match status" value="1"/>
</dbReference>
<evidence type="ECO:0000313" key="2">
    <source>
        <dbReference type="EMBL" id="MXQ52237.1"/>
    </source>
</evidence>